<dbReference type="RefSeq" id="WP_230365979.1">
    <property type="nucleotide sequence ID" value="NZ_JAJALK010000004.1"/>
</dbReference>
<evidence type="ECO:0008006" key="4">
    <source>
        <dbReference type="Google" id="ProtNLM"/>
    </source>
</evidence>
<evidence type="ECO:0000256" key="1">
    <source>
        <dbReference type="SAM" id="SignalP"/>
    </source>
</evidence>
<keyword evidence="1" id="KW-0732">Signal</keyword>
<protein>
    <recommendedName>
        <fullName evidence="4">UrcA family protein</fullName>
    </recommendedName>
</protein>
<sequence length="120" mass="12823">MRRALLAAALAASILVPGAATAQDAKRTETINGLVRIVGAQAGIVLYCRKLYTVDDTVSEGLSRTVRRALDSAIGRRQAKAAIAEEGQRVARTIAEVGADQWCADQRDILNTDGVRVFVD</sequence>
<evidence type="ECO:0000313" key="3">
    <source>
        <dbReference type="Proteomes" id="UP001223420"/>
    </source>
</evidence>
<dbReference type="Proteomes" id="UP001223420">
    <property type="component" value="Unassembled WGS sequence"/>
</dbReference>
<reference evidence="2" key="1">
    <citation type="submission" date="2023-07" db="EMBL/GenBank/DDBJ databases">
        <title>Genomic Encyclopedia of Type Strains, Phase IV (KMG-IV): sequencing the most valuable type-strain genomes for metagenomic binning, comparative biology and taxonomic classification.</title>
        <authorList>
            <person name="Goeker M."/>
        </authorList>
    </citation>
    <scope>NUCLEOTIDE SEQUENCE</scope>
    <source>
        <strain evidence="2">DSM 19569</strain>
    </source>
</reference>
<organism evidence="2 3">
    <name type="scientific">Methylobacterium brachiatum</name>
    <dbReference type="NCBI Taxonomy" id="269660"/>
    <lineage>
        <taxon>Bacteria</taxon>
        <taxon>Pseudomonadati</taxon>
        <taxon>Pseudomonadota</taxon>
        <taxon>Alphaproteobacteria</taxon>
        <taxon>Hyphomicrobiales</taxon>
        <taxon>Methylobacteriaceae</taxon>
        <taxon>Methylobacterium</taxon>
    </lineage>
</organism>
<feature type="signal peptide" evidence="1">
    <location>
        <begin position="1"/>
        <end position="22"/>
    </location>
</feature>
<accession>A0AAJ1TQM9</accession>
<feature type="chain" id="PRO_5042474772" description="UrcA family protein" evidence="1">
    <location>
        <begin position="23"/>
        <end position="120"/>
    </location>
</feature>
<evidence type="ECO:0000313" key="2">
    <source>
        <dbReference type="EMBL" id="MDQ0543099.1"/>
    </source>
</evidence>
<gene>
    <name evidence="2" type="ORF">QO001_002025</name>
</gene>
<name>A0AAJ1TQM9_9HYPH</name>
<comment type="caution">
    <text evidence="2">The sequence shown here is derived from an EMBL/GenBank/DDBJ whole genome shotgun (WGS) entry which is preliminary data.</text>
</comment>
<proteinExistence type="predicted"/>
<dbReference type="EMBL" id="JAUSWL010000003">
    <property type="protein sequence ID" value="MDQ0543099.1"/>
    <property type="molecule type" value="Genomic_DNA"/>
</dbReference>
<dbReference type="AlphaFoldDB" id="A0AAJ1TQM9"/>